<evidence type="ECO:0000256" key="9">
    <source>
        <dbReference type="SAM" id="MobiDB-lite"/>
    </source>
</evidence>
<dbReference type="SMART" id="SM00382">
    <property type="entry name" value="AAA"/>
    <property type="match status" value="1"/>
</dbReference>
<feature type="transmembrane region" description="Helical" evidence="10">
    <location>
        <begin position="196"/>
        <end position="215"/>
    </location>
</feature>
<gene>
    <name evidence="13" type="ORF">GCM10011511_05990</name>
</gene>
<evidence type="ECO:0000313" key="13">
    <source>
        <dbReference type="EMBL" id="GGA85748.1"/>
    </source>
</evidence>
<reference evidence="13" key="2">
    <citation type="submission" date="2020-09" db="EMBL/GenBank/DDBJ databases">
        <authorList>
            <person name="Sun Q."/>
            <person name="Zhou Y."/>
        </authorList>
    </citation>
    <scope>NUCLEOTIDE SEQUENCE</scope>
    <source>
        <strain evidence="13">CGMCC 1.15448</strain>
    </source>
</reference>
<dbReference type="InterPro" id="IPR017871">
    <property type="entry name" value="ABC_transporter-like_CS"/>
</dbReference>
<feature type="transmembrane region" description="Helical" evidence="10">
    <location>
        <begin position="114"/>
        <end position="138"/>
    </location>
</feature>
<dbReference type="SUPFAM" id="SSF90123">
    <property type="entry name" value="ABC transporter transmembrane region"/>
    <property type="match status" value="1"/>
</dbReference>
<dbReference type="Gene3D" id="3.40.50.300">
    <property type="entry name" value="P-loop containing nucleotide triphosphate hydrolases"/>
    <property type="match status" value="1"/>
</dbReference>
<evidence type="ECO:0000256" key="7">
    <source>
        <dbReference type="ARBA" id="ARBA00022989"/>
    </source>
</evidence>
<keyword evidence="6" id="KW-0067">ATP-binding</keyword>
<dbReference type="PROSITE" id="PS50929">
    <property type="entry name" value="ABC_TM1F"/>
    <property type="match status" value="1"/>
</dbReference>
<dbReference type="PROSITE" id="PS00211">
    <property type="entry name" value="ABC_TRANSPORTER_1"/>
    <property type="match status" value="1"/>
</dbReference>
<feature type="transmembrane region" description="Helical" evidence="10">
    <location>
        <begin position="343"/>
        <end position="364"/>
    </location>
</feature>
<dbReference type="GO" id="GO:0005524">
    <property type="term" value="F:ATP binding"/>
    <property type="evidence" value="ECO:0007669"/>
    <property type="project" value="UniProtKB-KW"/>
</dbReference>
<evidence type="ECO:0000259" key="11">
    <source>
        <dbReference type="PROSITE" id="PS50893"/>
    </source>
</evidence>
<keyword evidence="3" id="KW-1003">Cell membrane</keyword>
<dbReference type="Pfam" id="PF00005">
    <property type="entry name" value="ABC_tran"/>
    <property type="match status" value="1"/>
</dbReference>
<evidence type="ECO:0000256" key="1">
    <source>
        <dbReference type="ARBA" id="ARBA00004651"/>
    </source>
</evidence>
<name>A0A8J2U8C1_9BACT</name>
<dbReference type="FunFam" id="3.40.50.300:FF:000221">
    <property type="entry name" value="Multidrug ABC transporter ATP-binding protein"/>
    <property type="match status" value="1"/>
</dbReference>
<evidence type="ECO:0000256" key="10">
    <source>
        <dbReference type="SAM" id="Phobius"/>
    </source>
</evidence>
<feature type="transmembrane region" description="Helical" evidence="10">
    <location>
        <begin position="303"/>
        <end position="331"/>
    </location>
</feature>
<dbReference type="SUPFAM" id="SSF52540">
    <property type="entry name" value="P-loop containing nucleoside triphosphate hydrolases"/>
    <property type="match status" value="1"/>
</dbReference>
<evidence type="ECO:0000256" key="5">
    <source>
        <dbReference type="ARBA" id="ARBA00022741"/>
    </source>
</evidence>
<evidence type="ECO:0000256" key="8">
    <source>
        <dbReference type="ARBA" id="ARBA00023136"/>
    </source>
</evidence>
<evidence type="ECO:0000256" key="4">
    <source>
        <dbReference type="ARBA" id="ARBA00022692"/>
    </source>
</evidence>
<keyword evidence="7 10" id="KW-1133">Transmembrane helix</keyword>
<dbReference type="PROSITE" id="PS50893">
    <property type="entry name" value="ABC_TRANSPORTER_2"/>
    <property type="match status" value="1"/>
</dbReference>
<sequence>MKHLKAVNKYFWKYRWRFLLGLVFIILSNYFRILTPQVTGYVVNSVESQLRDSLNHRDSAAAARQPATSSGRAAMPPAKAKAPSAASTNAKDTANYDILVRKFISSMDVHNAAFSTKIVICGITLLVLALISGGFLFLMRQTIIVMSRHIEYDQKNEIYAHYQQLDANFYKTHSTGDLMSRMAEDVSRVRMFTGPAVMYLANLLVTIGFSLFFMLRKDALLSFYVLTPLPILAITIYYVNTIIHKRSEHIQALLSNLTTNAQESYSGIRVIKSFVQEKAMLRFFSRNSEEYRKNAVNLAKVEAIYFPAMGLMIGLSTLLTIMIGGLYVIYGRHNTDIGTITEFVIYITMLTFPVSAIGWVASMVQRASASQKRLNEFLETVPAIRNAPDARKMPLEGNISFQGVDFTYPNTGIHALADFNLEIRKGEKVVIIGRTGSGKTTIAQLLLRMYDPDKGRVLIDGTDLRELNLQDLRRQISYVPQDVFLFSDTVSGNIQFGLDHTDEDKVRVAARYASVDKEIDGFAERYETMIGERGVTLSGGQKQRISIARGLIKDPEIIVFDDCLSAVDAKTEKEILGNLYQYLQHKTAIIITHRIFSLFDFDRIVVLEEGRIVETGTHQELIALNGYYTYLYEQQQAENSPA</sequence>
<comment type="subcellular location">
    <subcellularLocation>
        <location evidence="1">Cell membrane</location>
        <topology evidence="1">Multi-pass membrane protein</topology>
    </subcellularLocation>
</comment>
<evidence type="ECO:0000256" key="2">
    <source>
        <dbReference type="ARBA" id="ARBA00022448"/>
    </source>
</evidence>
<evidence type="ECO:0000256" key="3">
    <source>
        <dbReference type="ARBA" id="ARBA00022475"/>
    </source>
</evidence>
<dbReference type="InterPro" id="IPR039421">
    <property type="entry name" value="Type_1_exporter"/>
</dbReference>
<proteinExistence type="predicted"/>
<dbReference type="GO" id="GO:0005886">
    <property type="term" value="C:plasma membrane"/>
    <property type="evidence" value="ECO:0007669"/>
    <property type="project" value="UniProtKB-SubCell"/>
</dbReference>
<feature type="domain" description="ABC transporter" evidence="11">
    <location>
        <begin position="399"/>
        <end position="634"/>
    </location>
</feature>
<dbReference type="InterPro" id="IPR003439">
    <property type="entry name" value="ABC_transporter-like_ATP-bd"/>
</dbReference>
<feature type="transmembrane region" description="Helical" evidence="10">
    <location>
        <begin position="221"/>
        <end position="239"/>
    </location>
</feature>
<dbReference type="Proteomes" id="UP000607559">
    <property type="component" value="Unassembled WGS sequence"/>
</dbReference>
<feature type="domain" description="ABC transmembrane type-1" evidence="12">
    <location>
        <begin position="19"/>
        <end position="366"/>
    </location>
</feature>
<dbReference type="Gene3D" id="1.20.1560.10">
    <property type="entry name" value="ABC transporter type 1, transmembrane domain"/>
    <property type="match status" value="1"/>
</dbReference>
<feature type="compositionally biased region" description="Low complexity" evidence="9">
    <location>
        <begin position="73"/>
        <end position="86"/>
    </location>
</feature>
<evidence type="ECO:0000313" key="14">
    <source>
        <dbReference type="Proteomes" id="UP000607559"/>
    </source>
</evidence>
<dbReference type="EMBL" id="BMJC01000001">
    <property type="protein sequence ID" value="GGA85748.1"/>
    <property type="molecule type" value="Genomic_DNA"/>
</dbReference>
<evidence type="ECO:0000256" key="6">
    <source>
        <dbReference type="ARBA" id="ARBA00022840"/>
    </source>
</evidence>
<dbReference type="GO" id="GO:0016887">
    <property type="term" value="F:ATP hydrolysis activity"/>
    <property type="evidence" value="ECO:0007669"/>
    <property type="project" value="InterPro"/>
</dbReference>
<evidence type="ECO:0000259" key="12">
    <source>
        <dbReference type="PROSITE" id="PS50929"/>
    </source>
</evidence>
<comment type="caution">
    <text evidence="13">The sequence shown here is derived from an EMBL/GenBank/DDBJ whole genome shotgun (WGS) entry which is preliminary data.</text>
</comment>
<dbReference type="InterPro" id="IPR027417">
    <property type="entry name" value="P-loop_NTPase"/>
</dbReference>
<protein>
    <submittedName>
        <fullName evidence="13">ABC transporter</fullName>
    </submittedName>
</protein>
<dbReference type="AlphaFoldDB" id="A0A8J2U8C1"/>
<dbReference type="InterPro" id="IPR003593">
    <property type="entry name" value="AAA+_ATPase"/>
</dbReference>
<keyword evidence="4 10" id="KW-0812">Transmembrane</keyword>
<dbReference type="Pfam" id="PF00664">
    <property type="entry name" value="ABC_membrane"/>
    <property type="match status" value="1"/>
</dbReference>
<accession>A0A8J2U8C1</accession>
<keyword evidence="5" id="KW-0547">Nucleotide-binding</keyword>
<feature type="region of interest" description="Disordered" evidence="9">
    <location>
        <begin position="61"/>
        <end position="86"/>
    </location>
</feature>
<dbReference type="CDD" id="cd18541">
    <property type="entry name" value="ABC_6TM_TmrB_like"/>
    <property type="match status" value="1"/>
</dbReference>
<organism evidence="13 14">
    <name type="scientific">Puia dinghuensis</name>
    <dbReference type="NCBI Taxonomy" id="1792502"/>
    <lineage>
        <taxon>Bacteria</taxon>
        <taxon>Pseudomonadati</taxon>
        <taxon>Bacteroidota</taxon>
        <taxon>Chitinophagia</taxon>
        <taxon>Chitinophagales</taxon>
        <taxon>Chitinophagaceae</taxon>
        <taxon>Puia</taxon>
    </lineage>
</organism>
<keyword evidence="8 10" id="KW-0472">Membrane</keyword>
<dbReference type="GO" id="GO:0015421">
    <property type="term" value="F:ABC-type oligopeptide transporter activity"/>
    <property type="evidence" value="ECO:0007669"/>
    <property type="project" value="TreeGrafter"/>
</dbReference>
<dbReference type="InterPro" id="IPR036640">
    <property type="entry name" value="ABC1_TM_sf"/>
</dbReference>
<dbReference type="RefSeq" id="WP_229688746.1">
    <property type="nucleotide sequence ID" value="NZ_BMJC01000001.1"/>
</dbReference>
<dbReference type="InterPro" id="IPR011527">
    <property type="entry name" value="ABC1_TM_dom"/>
</dbReference>
<reference evidence="13" key="1">
    <citation type="journal article" date="2014" name="Int. J. Syst. Evol. Microbiol.">
        <title>Complete genome sequence of Corynebacterium casei LMG S-19264T (=DSM 44701T), isolated from a smear-ripened cheese.</title>
        <authorList>
            <consortium name="US DOE Joint Genome Institute (JGI-PGF)"/>
            <person name="Walter F."/>
            <person name="Albersmeier A."/>
            <person name="Kalinowski J."/>
            <person name="Ruckert C."/>
        </authorList>
    </citation>
    <scope>NUCLEOTIDE SEQUENCE</scope>
    <source>
        <strain evidence="13">CGMCC 1.15448</strain>
    </source>
</reference>
<dbReference type="PANTHER" id="PTHR43394:SF1">
    <property type="entry name" value="ATP-BINDING CASSETTE SUB-FAMILY B MEMBER 10, MITOCHONDRIAL"/>
    <property type="match status" value="1"/>
</dbReference>
<keyword evidence="14" id="KW-1185">Reference proteome</keyword>
<keyword evidence="2" id="KW-0813">Transport</keyword>
<dbReference type="PANTHER" id="PTHR43394">
    <property type="entry name" value="ATP-DEPENDENT PERMEASE MDL1, MITOCHONDRIAL"/>
    <property type="match status" value="1"/>
</dbReference>